<dbReference type="SMART" id="SM00607">
    <property type="entry name" value="FTP"/>
    <property type="match status" value="1"/>
</dbReference>
<feature type="region of interest" description="Disordered" evidence="9">
    <location>
        <begin position="731"/>
        <end position="779"/>
    </location>
</feature>
<dbReference type="PROSITE" id="PS50041">
    <property type="entry name" value="C_TYPE_LECTIN_2"/>
    <property type="match status" value="1"/>
</dbReference>
<keyword evidence="1 8" id="KW-0768">Sushi</keyword>
<evidence type="ECO:0000259" key="12">
    <source>
        <dbReference type="PROSITE" id="PS50923"/>
    </source>
</evidence>
<proteinExistence type="predicted"/>
<sequence>MADRRDPRCDIRPPRIICGLQYNLTTRLRQGHICHLIVAIVLNVAAGKAPMQSSVADGGIPQKAVDGSTATTFSLDTCTLTSPEPQSWWYVNLLEPYMVQLVRLDFGLSCCGNAPATITVRVGNNRPDLGVNPVCNRFTGILEEGRPLFLPCNPPMPGAFVSVHLEAPNGPQQLSICEAFIYTDQALPIERCPSFRDQRPGSTATYNGKCYIFYNSQPRTFDEALESCSSRGGSLVDETNPALQGFLSWELWRRHRGDSNGQYWLGAVRDPHDINNWKWINGGDVTVSFWNLPGGNENCARFDGTKGWLWSDTNCNANINFICQHRPQTCGKPEQPPNSTMVSGGGQFAVGTEVQYKCDSGHVLVGPQTRSCLNSGFFNEFPPTCRYLECGLPAPIRHGEYSLVNGTRHYLSHVLYRCQQGYTMVGRDELICDIDERWNGPPPRCIPVRCVVPEAPIGGTVMVTTPWVRVGQRVAFSCHAELVLVGKRELLCNANGVLSHEPPICKVDRAAKPALPDTTNSQVPPYLGQRDDKNIRRNYFNEVNNDLANENSETVVEDADTANNNNINNNRRPTVDGPGYNLKEGGIGITKSTEKLHLGGIIALGVFGGFVFLAAVVTTIVILVRRTQSGSKKYHRRNEDGSGSSYDSSQSSDGHGLNKYYKRAWENLQESGDTENGGKSSRQTLDNPDFRSSRSADTHDLRSNRSIGHEGLRDGSEMTVNDVAAMYTRPEKQRRHHHHHHHHHGHRSSSGGGGHKHSRPEHTEGHDREWRDRQDRRKY</sequence>
<feature type="disulfide bond" evidence="8">
    <location>
        <begin position="478"/>
        <end position="505"/>
    </location>
</feature>
<comment type="caution">
    <text evidence="8">Lacks conserved residue(s) required for the propagation of feature annotation.</text>
</comment>
<dbReference type="EMBL" id="CAXKWB010003530">
    <property type="protein sequence ID" value="CAL4069435.1"/>
    <property type="molecule type" value="Genomic_DNA"/>
</dbReference>
<evidence type="ECO:0000256" key="4">
    <source>
        <dbReference type="ARBA" id="ARBA00022737"/>
    </source>
</evidence>
<feature type="disulfide bond" evidence="8">
    <location>
        <begin position="358"/>
        <end position="385"/>
    </location>
</feature>
<dbReference type="SMART" id="SM00032">
    <property type="entry name" value="CCP"/>
    <property type="match status" value="3"/>
</dbReference>
<dbReference type="PANTHER" id="PTHR19325:SF497">
    <property type="entry name" value="SUSHI, VON WILLEBRAND FACTOR TYPE A, EGF AND PENTRAXIN DOMAIN-CONTAINING PROTEIN 1-LIKE PROTEIN"/>
    <property type="match status" value="1"/>
</dbReference>
<dbReference type="CDD" id="cd00033">
    <property type="entry name" value="CCP"/>
    <property type="match status" value="3"/>
</dbReference>
<reference evidence="13 14" key="1">
    <citation type="submission" date="2024-05" db="EMBL/GenBank/DDBJ databases">
        <authorList>
            <person name="Wallberg A."/>
        </authorList>
    </citation>
    <scope>NUCLEOTIDE SEQUENCE [LARGE SCALE GENOMIC DNA]</scope>
</reference>
<feature type="compositionally biased region" description="Basic and acidic residues" evidence="9">
    <location>
        <begin position="760"/>
        <end position="779"/>
    </location>
</feature>
<dbReference type="FunFam" id="3.10.100.10:FF:000089">
    <property type="entry name" value="Uncharacterized protein, isoform C"/>
    <property type="match status" value="1"/>
</dbReference>
<protein>
    <recommendedName>
        <fullName evidence="15">Sushi, von Willebrand factor type A, EGF and pentraxin domain-containing protein 1</fullName>
    </recommendedName>
</protein>
<dbReference type="InterPro" id="IPR016187">
    <property type="entry name" value="CTDL_fold"/>
</dbReference>
<dbReference type="InterPro" id="IPR018378">
    <property type="entry name" value="C-type_lectin_CS"/>
</dbReference>
<keyword evidence="4" id="KW-0677">Repeat</keyword>
<feature type="domain" description="Sushi" evidence="12">
    <location>
        <begin position="448"/>
        <end position="507"/>
    </location>
</feature>
<keyword evidence="6 8" id="KW-1015">Disulfide bond</keyword>
<feature type="non-terminal residue" evidence="13">
    <location>
        <position position="779"/>
    </location>
</feature>
<feature type="compositionally biased region" description="Low complexity" evidence="9">
    <location>
        <begin position="641"/>
        <end position="654"/>
    </location>
</feature>
<dbReference type="SUPFAM" id="SSF49785">
    <property type="entry name" value="Galactose-binding domain-like"/>
    <property type="match status" value="1"/>
</dbReference>
<dbReference type="InterPro" id="IPR001304">
    <property type="entry name" value="C-type_lectin-like"/>
</dbReference>
<feature type="region of interest" description="Disordered" evidence="9">
    <location>
        <begin position="670"/>
        <end position="719"/>
    </location>
</feature>
<dbReference type="InterPro" id="IPR006585">
    <property type="entry name" value="FTP1"/>
</dbReference>
<gene>
    <name evidence="13" type="ORF">MNOR_LOCUS7844</name>
</gene>
<feature type="domain" description="Sushi" evidence="12">
    <location>
        <begin position="328"/>
        <end position="387"/>
    </location>
</feature>
<evidence type="ECO:0000256" key="1">
    <source>
        <dbReference type="ARBA" id="ARBA00022659"/>
    </source>
</evidence>
<feature type="compositionally biased region" description="Polar residues" evidence="9">
    <location>
        <begin position="677"/>
        <end position="686"/>
    </location>
</feature>
<dbReference type="CDD" id="cd00037">
    <property type="entry name" value="CLECT"/>
    <property type="match status" value="1"/>
</dbReference>
<evidence type="ECO:0008006" key="15">
    <source>
        <dbReference type="Google" id="ProtNLM"/>
    </source>
</evidence>
<keyword evidence="5" id="KW-0106">Calcium</keyword>
<feature type="compositionally biased region" description="Basic and acidic residues" evidence="9">
    <location>
        <begin position="688"/>
        <end position="716"/>
    </location>
</feature>
<dbReference type="InterPro" id="IPR000436">
    <property type="entry name" value="Sushi_SCR_CCP_dom"/>
</dbReference>
<evidence type="ECO:0000256" key="2">
    <source>
        <dbReference type="ARBA" id="ARBA00022723"/>
    </source>
</evidence>
<dbReference type="PANTHER" id="PTHR19325">
    <property type="entry name" value="COMPLEMENT COMPONENT-RELATED SUSHI DOMAIN-CONTAINING"/>
    <property type="match status" value="1"/>
</dbReference>
<comment type="caution">
    <text evidence="13">The sequence shown here is derived from an EMBL/GenBank/DDBJ whole genome shotgun (WGS) entry which is preliminary data.</text>
</comment>
<feature type="region of interest" description="Disordered" evidence="9">
    <location>
        <begin position="561"/>
        <end position="581"/>
    </location>
</feature>
<dbReference type="InterPro" id="IPR050350">
    <property type="entry name" value="Compl-Cell_Adhes-Reg"/>
</dbReference>
<dbReference type="GO" id="GO:0046872">
    <property type="term" value="F:metal ion binding"/>
    <property type="evidence" value="ECO:0007669"/>
    <property type="project" value="UniProtKB-KW"/>
</dbReference>
<keyword evidence="2" id="KW-0479">Metal-binding</keyword>
<dbReference type="FunFam" id="2.10.70.10:FF:000112">
    <property type="entry name" value="Uncharacterized protein, isoform C"/>
    <property type="match status" value="1"/>
</dbReference>
<name>A0AAV2Q5F6_MEGNR</name>
<feature type="disulfide bond" evidence="8">
    <location>
        <begin position="418"/>
        <end position="445"/>
    </location>
</feature>
<dbReference type="SUPFAM" id="SSF57535">
    <property type="entry name" value="Complement control module/SCR domain"/>
    <property type="match status" value="3"/>
</dbReference>
<keyword evidence="10" id="KW-1133">Transmembrane helix</keyword>
<dbReference type="Gene3D" id="3.10.100.10">
    <property type="entry name" value="Mannose-Binding Protein A, subunit A"/>
    <property type="match status" value="1"/>
</dbReference>
<evidence type="ECO:0000256" key="6">
    <source>
        <dbReference type="ARBA" id="ARBA00023157"/>
    </source>
</evidence>
<keyword evidence="10" id="KW-0472">Membrane</keyword>
<feature type="compositionally biased region" description="Basic residues" evidence="9">
    <location>
        <begin position="732"/>
        <end position="747"/>
    </location>
</feature>
<evidence type="ECO:0000259" key="11">
    <source>
        <dbReference type="PROSITE" id="PS50041"/>
    </source>
</evidence>
<dbReference type="AlphaFoldDB" id="A0AAV2Q5F6"/>
<evidence type="ECO:0000256" key="8">
    <source>
        <dbReference type="PROSITE-ProRule" id="PRU00302"/>
    </source>
</evidence>
<evidence type="ECO:0000256" key="3">
    <source>
        <dbReference type="ARBA" id="ARBA00022729"/>
    </source>
</evidence>
<keyword evidence="10" id="KW-0812">Transmembrane</keyword>
<dbReference type="SUPFAM" id="SSF56436">
    <property type="entry name" value="C-type lectin-like"/>
    <property type="match status" value="1"/>
</dbReference>
<dbReference type="Pfam" id="PF00084">
    <property type="entry name" value="Sushi"/>
    <property type="match status" value="2"/>
</dbReference>
<dbReference type="Pfam" id="PF22633">
    <property type="entry name" value="F5_F8_type_C_2"/>
    <property type="match status" value="1"/>
</dbReference>
<dbReference type="PROSITE" id="PS50923">
    <property type="entry name" value="SUSHI"/>
    <property type="match status" value="3"/>
</dbReference>
<dbReference type="Gene3D" id="2.10.70.10">
    <property type="entry name" value="Complement Module, domain 1"/>
    <property type="match status" value="3"/>
</dbReference>
<dbReference type="InterPro" id="IPR016186">
    <property type="entry name" value="C-type_lectin-like/link_sf"/>
</dbReference>
<feature type="domain" description="C-type lectin" evidence="11">
    <location>
        <begin position="206"/>
        <end position="324"/>
    </location>
</feature>
<feature type="region of interest" description="Disordered" evidence="9">
    <location>
        <begin position="628"/>
        <end position="657"/>
    </location>
</feature>
<dbReference type="Pfam" id="PF00059">
    <property type="entry name" value="Lectin_C"/>
    <property type="match status" value="1"/>
</dbReference>
<evidence type="ECO:0000313" key="14">
    <source>
        <dbReference type="Proteomes" id="UP001497623"/>
    </source>
</evidence>
<accession>A0AAV2Q5F6</accession>
<feature type="transmembrane region" description="Helical" evidence="10">
    <location>
        <begin position="598"/>
        <end position="624"/>
    </location>
</feature>
<keyword evidence="14" id="KW-1185">Reference proteome</keyword>
<organism evidence="13 14">
    <name type="scientific">Meganyctiphanes norvegica</name>
    <name type="common">Northern krill</name>
    <name type="synonym">Thysanopoda norvegica</name>
    <dbReference type="NCBI Taxonomy" id="48144"/>
    <lineage>
        <taxon>Eukaryota</taxon>
        <taxon>Metazoa</taxon>
        <taxon>Ecdysozoa</taxon>
        <taxon>Arthropoda</taxon>
        <taxon>Crustacea</taxon>
        <taxon>Multicrustacea</taxon>
        <taxon>Malacostraca</taxon>
        <taxon>Eumalacostraca</taxon>
        <taxon>Eucarida</taxon>
        <taxon>Euphausiacea</taxon>
        <taxon>Euphausiidae</taxon>
        <taxon>Meganyctiphanes</taxon>
    </lineage>
</organism>
<evidence type="ECO:0000313" key="13">
    <source>
        <dbReference type="EMBL" id="CAL4069435.1"/>
    </source>
</evidence>
<dbReference type="SMART" id="SM00034">
    <property type="entry name" value="CLECT"/>
    <property type="match status" value="1"/>
</dbReference>
<evidence type="ECO:0000256" key="7">
    <source>
        <dbReference type="ARBA" id="ARBA00023180"/>
    </source>
</evidence>
<feature type="domain" description="Sushi" evidence="12">
    <location>
        <begin position="388"/>
        <end position="447"/>
    </location>
</feature>
<evidence type="ECO:0000256" key="10">
    <source>
        <dbReference type="SAM" id="Phobius"/>
    </source>
</evidence>
<keyword evidence="7" id="KW-0325">Glycoprotein</keyword>
<dbReference type="InterPro" id="IPR008979">
    <property type="entry name" value="Galactose-bd-like_sf"/>
</dbReference>
<evidence type="ECO:0000256" key="5">
    <source>
        <dbReference type="ARBA" id="ARBA00022837"/>
    </source>
</evidence>
<keyword evidence="3" id="KW-0732">Signal</keyword>
<dbReference type="Proteomes" id="UP001497623">
    <property type="component" value="Unassembled WGS sequence"/>
</dbReference>
<evidence type="ECO:0000256" key="9">
    <source>
        <dbReference type="SAM" id="MobiDB-lite"/>
    </source>
</evidence>
<dbReference type="PROSITE" id="PS00615">
    <property type="entry name" value="C_TYPE_LECTIN_1"/>
    <property type="match status" value="1"/>
</dbReference>
<dbReference type="FunFam" id="2.60.120.260:FF:000101">
    <property type="entry name" value="uncharacterized protein LOC108094628 isoform X2"/>
    <property type="match status" value="1"/>
</dbReference>
<dbReference type="InterPro" id="IPR035976">
    <property type="entry name" value="Sushi/SCR/CCP_sf"/>
</dbReference>
<dbReference type="Gene3D" id="2.60.120.260">
    <property type="entry name" value="Galactose-binding domain-like"/>
    <property type="match status" value="1"/>
</dbReference>